<evidence type="ECO:0000313" key="3">
    <source>
        <dbReference type="Proteomes" id="UP000001312"/>
    </source>
</evidence>
<keyword evidence="1" id="KW-0472">Membrane</keyword>
<sequence length="53" mass="5710">MREFGTTRDCELCAGDDYLEQGGQCAIVVLRVSALVVILSVVSMALVSTARYV</sequence>
<dbReference type="AlphaFoldDB" id="A7ER04"/>
<accession>A7ER04</accession>
<dbReference type="RefSeq" id="XP_001591132.1">
    <property type="nucleotide sequence ID" value="XM_001591082.1"/>
</dbReference>
<dbReference type="EMBL" id="CH476630">
    <property type="protein sequence ID" value="EDN91896.1"/>
    <property type="molecule type" value="Genomic_DNA"/>
</dbReference>
<organism evidence="2 3">
    <name type="scientific">Sclerotinia sclerotiorum (strain ATCC 18683 / 1980 / Ss-1)</name>
    <name type="common">White mold</name>
    <name type="synonym">Whetzelinia sclerotiorum</name>
    <dbReference type="NCBI Taxonomy" id="665079"/>
    <lineage>
        <taxon>Eukaryota</taxon>
        <taxon>Fungi</taxon>
        <taxon>Dikarya</taxon>
        <taxon>Ascomycota</taxon>
        <taxon>Pezizomycotina</taxon>
        <taxon>Leotiomycetes</taxon>
        <taxon>Helotiales</taxon>
        <taxon>Sclerotiniaceae</taxon>
        <taxon>Sclerotinia</taxon>
    </lineage>
</organism>
<gene>
    <name evidence="2" type="ORF">SS1G_07757</name>
</gene>
<proteinExistence type="predicted"/>
<keyword evidence="1" id="KW-0812">Transmembrane</keyword>
<protein>
    <submittedName>
        <fullName evidence="2">Uncharacterized protein</fullName>
    </submittedName>
</protein>
<dbReference type="KEGG" id="ssl:SS1G_07757"/>
<feature type="transmembrane region" description="Helical" evidence="1">
    <location>
        <begin position="26"/>
        <end position="47"/>
    </location>
</feature>
<dbReference type="Proteomes" id="UP000001312">
    <property type="component" value="Unassembled WGS sequence"/>
</dbReference>
<dbReference type="InParanoid" id="A7ER04"/>
<reference evidence="3" key="1">
    <citation type="journal article" date="2011" name="PLoS Genet.">
        <title>Genomic analysis of the necrotrophic fungal pathogens Sclerotinia sclerotiorum and Botrytis cinerea.</title>
        <authorList>
            <person name="Amselem J."/>
            <person name="Cuomo C.A."/>
            <person name="van Kan J.A."/>
            <person name="Viaud M."/>
            <person name="Benito E.P."/>
            <person name="Couloux A."/>
            <person name="Coutinho P.M."/>
            <person name="de Vries R.P."/>
            <person name="Dyer P.S."/>
            <person name="Fillinger S."/>
            <person name="Fournier E."/>
            <person name="Gout L."/>
            <person name="Hahn M."/>
            <person name="Kohn L."/>
            <person name="Lapalu N."/>
            <person name="Plummer K.M."/>
            <person name="Pradier J.M."/>
            <person name="Quevillon E."/>
            <person name="Sharon A."/>
            <person name="Simon A."/>
            <person name="ten Have A."/>
            <person name="Tudzynski B."/>
            <person name="Tudzynski P."/>
            <person name="Wincker P."/>
            <person name="Andrew M."/>
            <person name="Anthouard V."/>
            <person name="Beever R.E."/>
            <person name="Beffa R."/>
            <person name="Benoit I."/>
            <person name="Bouzid O."/>
            <person name="Brault B."/>
            <person name="Chen Z."/>
            <person name="Choquer M."/>
            <person name="Collemare J."/>
            <person name="Cotton P."/>
            <person name="Danchin E.G."/>
            <person name="Da Silva C."/>
            <person name="Gautier A."/>
            <person name="Giraud C."/>
            <person name="Giraud T."/>
            <person name="Gonzalez C."/>
            <person name="Grossetete S."/>
            <person name="Guldener U."/>
            <person name="Henrissat B."/>
            <person name="Howlett B.J."/>
            <person name="Kodira C."/>
            <person name="Kretschmer M."/>
            <person name="Lappartient A."/>
            <person name="Leroch M."/>
            <person name="Levis C."/>
            <person name="Mauceli E."/>
            <person name="Neuveglise C."/>
            <person name="Oeser B."/>
            <person name="Pearson M."/>
            <person name="Poulain J."/>
            <person name="Poussereau N."/>
            <person name="Quesneville H."/>
            <person name="Rascle C."/>
            <person name="Schumacher J."/>
            <person name="Segurens B."/>
            <person name="Sexton A."/>
            <person name="Silva E."/>
            <person name="Sirven C."/>
            <person name="Soanes D.M."/>
            <person name="Talbot N.J."/>
            <person name="Templeton M."/>
            <person name="Yandava C."/>
            <person name="Yarden O."/>
            <person name="Zeng Q."/>
            <person name="Rollins J.A."/>
            <person name="Lebrun M.H."/>
            <person name="Dickman M."/>
        </authorList>
    </citation>
    <scope>NUCLEOTIDE SEQUENCE [LARGE SCALE GENOMIC DNA]</scope>
    <source>
        <strain evidence="3">ATCC 18683 / 1980 / Ss-1</strain>
    </source>
</reference>
<evidence type="ECO:0000256" key="1">
    <source>
        <dbReference type="SAM" id="Phobius"/>
    </source>
</evidence>
<name>A7ER04_SCLS1</name>
<dbReference type="GeneID" id="5487457"/>
<keyword evidence="3" id="KW-1185">Reference proteome</keyword>
<evidence type="ECO:0000313" key="2">
    <source>
        <dbReference type="EMBL" id="EDN91896.1"/>
    </source>
</evidence>
<keyword evidence="1" id="KW-1133">Transmembrane helix</keyword>